<feature type="compositionally biased region" description="Acidic residues" evidence="1">
    <location>
        <begin position="174"/>
        <end position="192"/>
    </location>
</feature>
<evidence type="ECO:0000256" key="1">
    <source>
        <dbReference type="SAM" id="MobiDB-lite"/>
    </source>
</evidence>
<reference evidence="2 3" key="1">
    <citation type="submission" date="2019-10" db="EMBL/GenBank/DDBJ databases">
        <authorList>
            <person name="Palmer J.M."/>
        </authorList>
    </citation>
    <scope>NUCLEOTIDE SEQUENCE [LARGE SCALE GENOMIC DNA]</scope>
    <source>
        <strain evidence="2 3">TWF696</strain>
    </source>
</reference>
<protein>
    <submittedName>
        <fullName evidence="2">Uncharacterized protein</fullName>
    </submittedName>
</protein>
<dbReference type="AlphaFoldDB" id="A0AAV9VBU9"/>
<accession>A0AAV9VBU9</accession>
<sequence>MPLLLPPSPPAPEAWRRPMVVHGDYSAGRDMEGVNMQERYGFYRVYESAVREILSARGAGGGGGAQLIGLDREQGVAVVPSVDVIPATPDPAGEVGSESTCYDTVEEDEGETTCYNSDEEDNSDEADEEDADEESEDGYLRPGWRSMSDRLSTTAQKDEDSEGEEGVSISGYIESDEESSEEEYTNEGEDGGEQQGGNDERQEEEEDGGVKTTHEELEEQEERGEGVKLGSNWWLSH</sequence>
<evidence type="ECO:0000313" key="3">
    <source>
        <dbReference type="Proteomes" id="UP001375240"/>
    </source>
</evidence>
<organism evidence="2 3">
    <name type="scientific">Orbilia brochopaga</name>
    <dbReference type="NCBI Taxonomy" id="3140254"/>
    <lineage>
        <taxon>Eukaryota</taxon>
        <taxon>Fungi</taxon>
        <taxon>Dikarya</taxon>
        <taxon>Ascomycota</taxon>
        <taxon>Pezizomycotina</taxon>
        <taxon>Orbiliomycetes</taxon>
        <taxon>Orbiliales</taxon>
        <taxon>Orbiliaceae</taxon>
        <taxon>Orbilia</taxon>
    </lineage>
</organism>
<gene>
    <name evidence="2" type="ORF">TWF696_000595</name>
</gene>
<dbReference type="Proteomes" id="UP001375240">
    <property type="component" value="Unassembled WGS sequence"/>
</dbReference>
<comment type="caution">
    <text evidence="2">The sequence shown here is derived from an EMBL/GenBank/DDBJ whole genome shotgun (WGS) entry which is preliminary data.</text>
</comment>
<proteinExistence type="predicted"/>
<feature type="compositionally biased region" description="Acidic residues" evidence="1">
    <location>
        <begin position="104"/>
        <end position="137"/>
    </location>
</feature>
<name>A0AAV9VBU9_9PEZI</name>
<feature type="region of interest" description="Disordered" evidence="1">
    <location>
        <begin position="86"/>
        <end position="237"/>
    </location>
</feature>
<evidence type="ECO:0000313" key="2">
    <source>
        <dbReference type="EMBL" id="KAK6359435.1"/>
    </source>
</evidence>
<dbReference type="EMBL" id="JAVHNQ010000001">
    <property type="protein sequence ID" value="KAK6359435.1"/>
    <property type="molecule type" value="Genomic_DNA"/>
</dbReference>
<keyword evidence="3" id="KW-1185">Reference proteome</keyword>